<feature type="domain" description="WDR36/Utp21 C-terminal" evidence="1">
    <location>
        <begin position="3"/>
        <end position="126"/>
    </location>
</feature>
<dbReference type="EMBL" id="SRLO01007227">
    <property type="protein sequence ID" value="TNN28159.1"/>
    <property type="molecule type" value="Genomic_DNA"/>
</dbReference>
<name>A0A4Z2EH06_9TELE</name>
<dbReference type="OrthoDB" id="10250769at2759"/>
<dbReference type="GO" id="GO:0032040">
    <property type="term" value="C:small-subunit processome"/>
    <property type="evidence" value="ECO:0007669"/>
    <property type="project" value="InterPro"/>
</dbReference>
<evidence type="ECO:0000259" key="1">
    <source>
        <dbReference type="Pfam" id="PF04192"/>
    </source>
</evidence>
<dbReference type="PANTHER" id="PTHR22840:SF12">
    <property type="entry name" value="WD REPEAT-CONTAINING PROTEIN 36"/>
    <property type="match status" value="1"/>
</dbReference>
<accession>A0A4Z2EH06</accession>
<organism evidence="2 3">
    <name type="scientific">Liparis tanakae</name>
    <name type="common">Tanaka's snailfish</name>
    <dbReference type="NCBI Taxonomy" id="230148"/>
    <lineage>
        <taxon>Eukaryota</taxon>
        <taxon>Metazoa</taxon>
        <taxon>Chordata</taxon>
        <taxon>Craniata</taxon>
        <taxon>Vertebrata</taxon>
        <taxon>Euteleostomi</taxon>
        <taxon>Actinopterygii</taxon>
        <taxon>Neopterygii</taxon>
        <taxon>Teleostei</taxon>
        <taxon>Neoteleostei</taxon>
        <taxon>Acanthomorphata</taxon>
        <taxon>Eupercaria</taxon>
        <taxon>Perciformes</taxon>
        <taxon>Cottioidei</taxon>
        <taxon>Cottales</taxon>
        <taxon>Liparidae</taxon>
        <taxon>Liparis</taxon>
    </lineage>
</organism>
<evidence type="ECO:0000313" key="2">
    <source>
        <dbReference type="EMBL" id="TNN28159.1"/>
    </source>
</evidence>
<dbReference type="AlphaFoldDB" id="A0A4Z2EH06"/>
<evidence type="ECO:0000313" key="3">
    <source>
        <dbReference type="Proteomes" id="UP000314294"/>
    </source>
</evidence>
<dbReference type="Pfam" id="PF04192">
    <property type="entry name" value="Utp21"/>
    <property type="match status" value="1"/>
</dbReference>
<reference evidence="2 3" key="1">
    <citation type="submission" date="2019-03" db="EMBL/GenBank/DDBJ databases">
        <title>First draft genome of Liparis tanakae, snailfish: a comprehensive survey of snailfish specific genes.</title>
        <authorList>
            <person name="Kim W."/>
            <person name="Song I."/>
            <person name="Jeong J.-H."/>
            <person name="Kim D."/>
            <person name="Kim S."/>
            <person name="Ryu S."/>
            <person name="Song J.Y."/>
            <person name="Lee S.K."/>
        </authorList>
    </citation>
    <scope>NUCLEOTIDE SEQUENCE [LARGE SCALE GENOMIC DNA]</scope>
    <source>
        <tissue evidence="2">Muscle</tissue>
    </source>
</reference>
<dbReference type="InterPro" id="IPR007319">
    <property type="entry name" value="WDR36/Utp21_C"/>
</dbReference>
<proteinExistence type="predicted"/>
<dbReference type="Proteomes" id="UP000314294">
    <property type="component" value="Unassembled WGS sequence"/>
</dbReference>
<keyword evidence="3" id="KW-1185">Reference proteome</keyword>
<dbReference type="GO" id="GO:0034388">
    <property type="term" value="C:Pwp2p-containing subcomplex of 90S preribosome"/>
    <property type="evidence" value="ECO:0007669"/>
    <property type="project" value="TreeGrafter"/>
</dbReference>
<dbReference type="GO" id="GO:0006364">
    <property type="term" value="P:rRNA processing"/>
    <property type="evidence" value="ECO:0007669"/>
    <property type="project" value="InterPro"/>
</dbReference>
<sequence>MSRRSEFSADLESALLSGAFGGPVRLLKDCGPAALSVELTCLSAEGGGANSLLLAFIQMIDSMLSSGRDFDLAQAYLALFLKLHLRSLSEDPVAMAALLRLSSRLEAGWAGLRASFDQSLCLLSYTKSALL</sequence>
<dbReference type="PANTHER" id="PTHR22840">
    <property type="entry name" value="WD REPEAT-CONTAINING PROTEIN 36"/>
    <property type="match status" value="1"/>
</dbReference>
<protein>
    <submittedName>
        <fullName evidence="2">WD repeat-containing protein 36</fullName>
    </submittedName>
</protein>
<comment type="caution">
    <text evidence="2">The sequence shown here is derived from an EMBL/GenBank/DDBJ whole genome shotgun (WGS) entry which is preliminary data.</text>
</comment>
<gene>
    <name evidence="2" type="primary">WDR36_0</name>
    <name evidence="2" type="ORF">EYF80_061694</name>
</gene>